<dbReference type="GO" id="GO:0015129">
    <property type="term" value="F:lactate transmembrane transporter activity"/>
    <property type="evidence" value="ECO:0007669"/>
    <property type="project" value="UniProtKB-UniRule"/>
</dbReference>
<feature type="transmembrane region" description="Helical" evidence="8">
    <location>
        <begin position="290"/>
        <end position="313"/>
    </location>
</feature>
<dbReference type="Proteomes" id="UP000613208">
    <property type="component" value="Unassembled WGS sequence"/>
</dbReference>
<keyword evidence="10" id="KW-1185">Reference proteome</keyword>
<feature type="transmembrane region" description="Helical" evidence="8">
    <location>
        <begin position="105"/>
        <end position="130"/>
    </location>
</feature>
<accession>A0A916QBE4</accession>
<comment type="function">
    <text evidence="8">Uptake of L-lactate across the membrane. Can also transport D-lactate and glycolate.</text>
</comment>
<keyword evidence="3 8" id="KW-0813">Transport</keyword>
<feature type="transmembrane region" description="Helical" evidence="8">
    <location>
        <begin position="61"/>
        <end position="84"/>
    </location>
</feature>
<dbReference type="AlphaFoldDB" id="A0A916QBE4"/>
<evidence type="ECO:0000256" key="2">
    <source>
        <dbReference type="ARBA" id="ARBA00010100"/>
    </source>
</evidence>
<evidence type="ECO:0000256" key="7">
    <source>
        <dbReference type="ARBA" id="ARBA00023136"/>
    </source>
</evidence>
<protein>
    <recommendedName>
        <fullName evidence="8">L-lactate permease</fullName>
    </recommendedName>
</protein>
<comment type="subcellular location">
    <subcellularLocation>
        <location evidence="1 8">Cell membrane</location>
        <topology evidence="1 8">Multi-pass membrane protein</topology>
    </subcellularLocation>
</comment>
<name>A0A916QBE4_9FIRM</name>
<dbReference type="GO" id="GO:0015295">
    <property type="term" value="F:solute:proton symporter activity"/>
    <property type="evidence" value="ECO:0007669"/>
    <property type="project" value="TreeGrafter"/>
</dbReference>
<feature type="transmembrane region" description="Helical" evidence="8">
    <location>
        <begin position="6"/>
        <end position="24"/>
    </location>
</feature>
<keyword evidence="6 8" id="KW-1133">Transmembrane helix</keyword>
<feature type="transmembrane region" description="Helical" evidence="8">
    <location>
        <begin position="246"/>
        <end position="264"/>
    </location>
</feature>
<reference evidence="9" key="1">
    <citation type="submission" date="2020-06" db="EMBL/GenBank/DDBJ databases">
        <title>Characterization of fructooligosaccharide metabolism and fructooligosaccharide-degrading enzymes in human commensal butyrate producers.</title>
        <authorList>
            <person name="Tanno H."/>
            <person name="Fujii T."/>
            <person name="Hirano K."/>
            <person name="Maeno S."/>
            <person name="Tonozuka T."/>
            <person name="Sakamoto M."/>
            <person name="Ohkuma M."/>
            <person name="Tochio T."/>
            <person name="Endo A."/>
        </authorList>
    </citation>
    <scope>NUCLEOTIDE SEQUENCE</scope>
    <source>
        <strain evidence="9">JCM 17466</strain>
    </source>
</reference>
<dbReference type="GO" id="GO:0005886">
    <property type="term" value="C:plasma membrane"/>
    <property type="evidence" value="ECO:0007669"/>
    <property type="project" value="UniProtKB-SubCell"/>
</dbReference>
<dbReference type="PANTHER" id="PTHR30003:SF0">
    <property type="entry name" value="GLYCOLATE PERMEASE GLCA-RELATED"/>
    <property type="match status" value="1"/>
</dbReference>
<dbReference type="NCBIfam" id="TIGR00795">
    <property type="entry name" value="lctP"/>
    <property type="match status" value="1"/>
</dbReference>
<keyword evidence="4 8" id="KW-1003">Cell membrane</keyword>
<dbReference type="EMBL" id="BLYI01000036">
    <property type="protein sequence ID" value="GFO85379.1"/>
    <property type="molecule type" value="Genomic_DNA"/>
</dbReference>
<evidence type="ECO:0000313" key="10">
    <source>
        <dbReference type="Proteomes" id="UP000613208"/>
    </source>
</evidence>
<gene>
    <name evidence="9" type="primary">glcA</name>
    <name evidence="9" type="ORF">ANBU17_17260</name>
</gene>
<feature type="transmembrane region" description="Helical" evidence="8">
    <location>
        <begin position="337"/>
        <end position="358"/>
    </location>
</feature>
<keyword evidence="7 8" id="KW-0472">Membrane</keyword>
<evidence type="ECO:0000256" key="4">
    <source>
        <dbReference type="ARBA" id="ARBA00022475"/>
    </source>
</evidence>
<keyword evidence="5 8" id="KW-0812">Transmembrane</keyword>
<organism evidence="9 10">
    <name type="scientific">Anaerostipes butyraticus</name>
    <dbReference type="NCBI Taxonomy" id="645466"/>
    <lineage>
        <taxon>Bacteria</taxon>
        <taxon>Bacillati</taxon>
        <taxon>Bacillota</taxon>
        <taxon>Clostridia</taxon>
        <taxon>Lachnospirales</taxon>
        <taxon>Lachnospiraceae</taxon>
        <taxon>Anaerostipes</taxon>
    </lineage>
</organism>
<comment type="similarity">
    <text evidence="2 8">Belongs to the lactate permease family.</text>
</comment>
<dbReference type="PANTHER" id="PTHR30003">
    <property type="entry name" value="L-LACTATE PERMEASE"/>
    <property type="match status" value="1"/>
</dbReference>
<evidence type="ECO:0000313" key="9">
    <source>
        <dbReference type="EMBL" id="GFO85379.1"/>
    </source>
</evidence>
<feature type="transmembrane region" description="Helical" evidence="8">
    <location>
        <begin position="499"/>
        <end position="517"/>
    </location>
</feature>
<feature type="transmembrane region" description="Helical" evidence="8">
    <location>
        <begin position="215"/>
        <end position="234"/>
    </location>
</feature>
<feature type="transmembrane region" description="Helical" evidence="8">
    <location>
        <begin position="405"/>
        <end position="428"/>
    </location>
</feature>
<evidence type="ECO:0000256" key="6">
    <source>
        <dbReference type="ARBA" id="ARBA00022989"/>
    </source>
</evidence>
<feature type="transmembrane region" description="Helical" evidence="8">
    <location>
        <begin position="379"/>
        <end position="399"/>
    </location>
</feature>
<proteinExistence type="inferred from homology"/>
<dbReference type="InterPro" id="IPR003804">
    <property type="entry name" value="Lactate_perm"/>
</dbReference>
<dbReference type="RefSeq" id="WP_330597516.1">
    <property type="nucleotide sequence ID" value="NZ_BLYI01000036.1"/>
</dbReference>
<comment type="caution">
    <text evidence="9">The sequence shown here is derived from an EMBL/GenBank/DDBJ whole genome shotgun (WGS) entry which is preliminary data.</text>
</comment>
<evidence type="ECO:0000256" key="8">
    <source>
        <dbReference type="RuleBase" id="RU365092"/>
    </source>
</evidence>
<feature type="transmembrane region" description="Helical" evidence="8">
    <location>
        <begin position="183"/>
        <end position="203"/>
    </location>
</feature>
<evidence type="ECO:0000256" key="1">
    <source>
        <dbReference type="ARBA" id="ARBA00004651"/>
    </source>
</evidence>
<feature type="transmembrane region" description="Helical" evidence="8">
    <location>
        <begin position="31"/>
        <end position="49"/>
    </location>
</feature>
<dbReference type="Pfam" id="PF02652">
    <property type="entry name" value="Lactate_perm"/>
    <property type="match status" value="1"/>
</dbReference>
<evidence type="ECO:0000256" key="3">
    <source>
        <dbReference type="ARBA" id="ARBA00022448"/>
    </source>
</evidence>
<evidence type="ECO:0000256" key="5">
    <source>
        <dbReference type="ARBA" id="ARBA00022692"/>
    </source>
</evidence>
<sequence>MTLFVNFILAMLPIIWLIIALCGMKMTGYKACIIALIIAAAEALFLWKQEAVDVATGGLEGFAMALWPICLVIIAAVFTYNLVVYTKNMEVIKRMLVSVSKDKRILMLIIAWGFGGFMEGMAGFGTAVAIPAGILCGLGFEPIFAATVCLIADTTPVAFGSIGIPTVTAADITGVSQHDTASFVVLQLALMAVVVPFLIVWITGKRDGAKGLKDYKGILFITLMSGISFVLPQYLTAKYIGAELPAVIGSVCSMAVTILLAKFLRREKETKFDLELSQEESEPLSVKSALTAWSPFILVLFFLIMTSSIFPAIHDPLAAVKSDVQIYTAEGASPYTFTWIATPGVLIFIAALIGGLIQKCSLAEMLKILMDTVKQMSKTIITIMAVLGTAKIMGYSGMTQSIADFIVGVTGAFYPIVAPLIGSIGTFVTGSSTSSSVLFSSLQKSTAETLNMNPLWLIAANTVGSTAGKIISPQSIAVATAATATVGKESVILTKVMKYFVLFVAVYGAVALLGAGFV</sequence>